<name>A0ABW6ILV5_9CYAN</name>
<organism evidence="1 3">
    <name type="scientific">Almyronema epifaneia S1</name>
    <dbReference type="NCBI Taxonomy" id="2991925"/>
    <lineage>
        <taxon>Bacteria</taxon>
        <taxon>Bacillati</taxon>
        <taxon>Cyanobacteriota</taxon>
        <taxon>Cyanophyceae</taxon>
        <taxon>Nodosilineales</taxon>
        <taxon>Nodosilineaceae</taxon>
        <taxon>Almyronema</taxon>
        <taxon>Almyronema epifaneia</taxon>
    </lineage>
</organism>
<accession>A0ABW6ILV5</accession>
<reference evidence="1 3" key="1">
    <citation type="submission" date="2024-10" db="EMBL/GenBank/DDBJ databases">
        <authorList>
            <person name="Ratan Roy A."/>
            <person name="Morales Sandoval P.H."/>
            <person name="De Los Santos Villalobos S."/>
            <person name="Chakraborty S."/>
            <person name="Mukherjee J."/>
        </authorList>
    </citation>
    <scope>NUCLEOTIDE SEQUENCE [LARGE SCALE GENOMIC DNA]</scope>
    <source>
        <strain evidence="1 3">S1</strain>
    </source>
</reference>
<dbReference type="EMBL" id="JBHZOL010000116">
    <property type="protein sequence ID" value="MFE4108577.1"/>
    <property type="molecule type" value="Genomic_DNA"/>
</dbReference>
<sequence length="68" mass="7166">MDSFVFAAGVFDLGDGPFAALGMHKVAYSAKLVFEGTEEGLLLDGGNDGFFGLGDARDASHKSPNKIW</sequence>
<evidence type="ECO:0000313" key="2">
    <source>
        <dbReference type="EMBL" id="MFE4108580.1"/>
    </source>
</evidence>
<dbReference type="Proteomes" id="UP001600165">
    <property type="component" value="Unassembled WGS sequence"/>
</dbReference>
<proteinExistence type="predicted"/>
<gene>
    <name evidence="1" type="ORF">ACFVKH_20055</name>
    <name evidence="2" type="ORF">ACFVKH_20070</name>
</gene>
<dbReference type="RefSeq" id="WP_377968205.1">
    <property type="nucleotide sequence ID" value="NZ_JBHZOL010000116.1"/>
</dbReference>
<evidence type="ECO:0000313" key="1">
    <source>
        <dbReference type="EMBL" id="MFE4108577.1"/>
    </source>
</evidence>
<protein>
    <submittedName>
        <fullName evidence="1">Uncharacterized protein</fullName>
    </submittedName>
</protein>
<evidence type="ECO:0000313" key="3">
    <source>
        <dbReference type="Proteomes" id="UP001600165"/>
    </source>
</evidence>
<keyword evidence="3" id="KW-1185">Reference proteome</keyword>
<dbReference type="EMBL" id="JBHZOL010000116">
    <property type="protein sequence ID" value="MFE4108580.1"/>
    <property type="molecule type" value="Genomic_DNA"/>
</dbReference>
<comment type="caution">
    <text evidence="1">The sequence shown here is derived from an EMBL/GenBank/DDBJ whole genome shotgun (WGS) entry which is preliminary data.</text>
</comment>